<organism evidence="2">
    <name type="scientific">Gracilinema caldarium</name>
    <dbReference type="NCBI Taxonomy" id="215591"/>
    <lineage>
        <taxon>Bacteria</taxon>
        <taxon>Pseudomonadati</taxon>
        <taxon>Spirochaetota</taxon>
        <taxon>Spirochaetia</taxon>
        <taxon>Spirochaetales</taxon>
        <taxon>Breznakiellaceae</taxon>
        <taxon>Gracilinema</taxon>
    </lineage>
</organism>
<sequence>MTISVKKALALTILTAALAMPGFSQNIEDLQSGAESMAKALSAALPFNSTLGLNWSDAYIGQLLGVPPHFGVGVSAGATTVKADEMKTLLTTLGVDTGVFPVLIPIPAAVAEARIGGFLLPFDIGVKGGYIPPELGKTIKETTGGLNLDYLAAGADIRFALLKGGLLLPRVSLGVGVNYMKGGLGTTISGGQSFTYTYGSDTYAISASDPELGISWETTTVDLKAQISKGFLIFTPYAGLGASYGMSKAGYYVKSDITATKNNQSINPQDLIDLLKANNITPPDISATGISSYFANNGWAFRAFGGLSLNILVLRVDVTGLYNLSDNSYGGSVGVRFQL</sequence>
<evidence type="ECO:0000256" key="1">
    <source>
        <dbReference type="SAM" id="SignalP"/>
    </source>
</evidence>
<keyword evidence="1" id="KW-0732">Signal</keyword>
<dbReference type="AlphaFoldDB" id="A0A7C3E250"/>
<gene>
    <name evidence="2" type="ORF">ENS59_07960</name>
</gene>
<comment type="caution">
    <text evidence="2">The sequence shown here is derived from an EMBL/GenBank/DDBJ whole genome shotgun (WGS) entry which is preliminary data.</text>
</comment>
<name>A0A7C3E250_9SPIR</name>
<reference evidence="2" key="1">
    <citation type="journal article" date="2020" name="mSystems">
        <title>Genome- and Community-Level Interaction Insights into Carbon Utilization and Element Cycling Functions of Hydrothermarchaeota in Hydrothermal Sediment.</title>
        <authorList>
            <person name="Zhou Z."/>
            <person name="Liu Y."/>
            <person name="Xu W."/>
            <person name="Pan J."/>
            <person name="Luo Z.H."/>
            <person name="Li M."/>
        </authorList>
    </citation>
    <scope>NUCLEOTIDE SEQUENCE [LARGE SCALE GENOMIC DNA]</scope>
    <source>
        <strain evidence="2">SpSt-503</strain>
    </source>
</reference>
<evidence type="ECO:0000313" key="2">
    <source>
        <dbReference type="EMBL" id="HFH29432.1"/>
    </source>
</evidence>
<accession>A0A7C3E250</accession>
<feature type="chain" id="PRO_5028308718" evidence="1">
    <location>
        <begin position="20"/>
        <end position="339"/>
    </location>
</feature>
<proteinExistence type="predicted"/>
<protein>
    <submittedName>
        <fullName evidence="2">Uncharacterized protein</fullName>
    </submittedName>
</protein>
<dbReference type="EMBL" id="DSVL01000246">
    <property type="protein sequence ID" value="HFH29432.1"/>
    <property type="molecule type" value="Genomic_DNA"/>
</dbReference>
<feature type="signal peptide" evidence="1">
    <location>
        <begin position="1"/>
        <end position="19"/>
    </location>
</feature>